<dbReference type="RefSeq" id="WP_211587105.1">
    <property type="nucleotide sequence ID" value="NZ_JABCUR010000017.1"/>
</dbReference>
<evidence type="ECO:0000313" key="2">
    <source>
        <dbReference type="Proteomes" id="UP000578252"/>
    </source>
</evidence>
<dbReference type="AlphaFoldDB" id="A0A7Y0U3H9"/>
<reference evidence="1 2" key="1">
    <citation type="submission" date="2020-04" db="EMBL/GenBank/DDBJ databases">
        <title>Antimicrobial susceptibility and clonality of vaginal-derived multi-drug resistant Mobiluncus isolates in China.</title>
        <authorList>
            <person name="Zhang X."/>
        </authorList>
    </citation>
    <scope>NUCLEOTIDE SEQUENCE [LARGE SCALE GENOMIC DNA]</scope>
    <source>
        <strain evidence="1 2">13</strain>
    </source>
</reference>
<comment type="caution">
    <text evidence="1">The sequence shown here is derived from an EMBL/GenBank/DDBJ whole genome shotgun (WGS) entry which is preliminary data.</text>
</comment>
<protein>
    <submittedName>
        <fullName evidence="1">Transcriptional regulator</fullName>
    </submittedName>
</protein>
<proteinExistence type="predicted"/>
<evidence type="ECO:0000313" key="1">
    <source>
        <dbReference type="EMBL" id="NMW66112.1"/>
    </source>
</evidence>
<name>A0A7Y0U3H9_9ACTO</name>
<dbReference type="EMBL" id="JABCUR010000017">
    <property type="protein sequence ID" value="NMW66112.1"/>
    <property type="molecule type" value="Genomic_DNA"/>
</dbReference>
<dbReference type="Proteomes" id="UP000578252">
    <property type="component" value="Unassembled WGS sequence"/>
</dbReference>
<organism evidence="1 2">
    <name type="scientific">Mobiluncus mulieris</name>
    <dbReference type="NCBI Taxonomy" id="2052"/>
    <lineage>
        <taxon>Bacteria</taxon>
        <taxon>Bacillati</taxon>
        <taxon>Actinomycetota</taxon>
        <taxon>Actinomycetes</taxon>
        <taxon>Actinomycetales</taxon>
        <taxon>Actinomycetaceae</taxon>
        <taxon>Mobiluncus</taxon>
    </lineage>
</organism>
<accession>A0A7Y0U3H9</accession>
<gene>
    <name evidence="1" type="ORF">HHJ78_11530</name>
</gene>
<sequence>MRQSGQSREVSPRILNVLPRRQTSVGNLADLATQTKVNPGTGCFVDGTS</sequence>